<sequence length="56" mass="6494">MKAQGQNIILLVDNAPIHSLYKNTYLTNIIIEYFPLNTTAYLQLYNQGIINSFKIF</sequence>
<evidence type="ECO:0000259" key="1">
    <source>
        <dbReference type="Pfam" id="PF03184"/>
    </source>
</evidence>
<proteinExistence type="predicted"/>
<dbReference type="AlphaFoldDB" id="U9V406"/>
<reference evidence="2" key="1">
    <citation type="submission" date="2013-07" db="EMBL/GenBank/DDBJ databases">
        <title>The genome of an arbuscular mycorrhizal fungus provides insights into the evolution of the oldest plant symbiosis.</title>
        <authorList>
            <consortium name="DOE Joint Genome Institute"/>
            <person name="Tisserant E."/>
            <person name="Malbreil M."/>
            <person name="Kuo A."/>
            <person name="Kohler A."/>
            <person name="Symeonidi A."/>
            <person name="Balestrini R."/>
            <person name="Charron P."/>
            <person name="Duensing N."/>
            <person name="Frei-dit-Frey N."/>
            <person name="Gianinazzi-Pearson V."/>
            <person name="Gilbert B."/>
            <person name="Handa Y."/>
            <person name="Hijri M."/>
            <person name="Kaul R."/>
            <person name="Kawaguchi M."/>
            <person name="Krajinski F."/>
            <person name="Lammers P."/>
            <person name="Lapierre D."/>
            <person name="Masclaux F.G."/>
            <person name="Murat C."/>
            <person name="Morin E."/>
            <person name="Ndikumana S."/>
            <person name="Pagni M."/>
            <person name="Petitpierre D."/>
            <person name="Requena N."/>
            <person name="Rosikiewicz P."/>
            <person name="Riley R."/>
            <person name="Saito K."/>
            <person name="San Clemente H."/>
            <person name="Shapiro H."/>
            <person name="van Tuinen D."/>
            <person name="Becard G."/>
            <person name="Bonfante P."/>
            <person name="Paszkowski U."/>
            <person name="Shachar-Hill Y."/>
            <person name="Young J.P."/>
            <person name="Sanders I.R."/>
            <person name="Henrissat B."/>
            <person name="Rensing S.A."/>
            <person name="Grigoriev I.V."/>
            <person name="Corradi N."/>
            <person name="Roux C."/>
            <person name="Martin F."/>
        </authorList>
    </citation>
    <scope>NUCLEOTIDE SEQUENCE</scope>
    <source>
        <strain evidence="2">DAOM 197198</strain>
    </source>
</reference>
<dbReference type="EMBL" id="KI275427">
    <property type="protein sequence ID" value="ESA22616.1"/>
    <property type="molecule type" value="Genomic_DNA"/>
</dbReference>
<protein>
    <recommendedName>
        <fullName evidence="1">DDE-1 domain-containing protein</fullName>
    </recommendedName>
</protein>
<dbReference type="Pfam" id="PF03184">
    <property type="entry name" value="DDE_1"/>
    <property type="match status" value="1"/>
</dbReference>
<accession>U9V406</accession>
<dbReference type="InterPro" id="IPR004875">
    <property type="entry name" value="DDE_SF_endonuclease_dom"/>
</dbReference>
<feature type="domain" description="DDE-1" evidence="1">
    <location>
        <begin position="3"/>
        <end position="54"/>
    </location>
</feature>
<name>U9V406_RHIID</name>
<dbReference type="HOGENOM" id="CLU_181854_0_0_1"/>
<dbReference type="GO" id="GO:0003676">
    <property type="term" value="F:nucleic acid binding"/>
    <property type="evidence" value="ECO:0007669"/>
    <property type="project" value="InterPro"/>
</dbReference>
<gene>
    <name evidence="2" type="ORF">GLOINDRAFT_73825</name>
</gene>
<evidence type="ECO:0000313" key="2">
    <source>
        <dbReference type="EMBL" id="ESA22616.1"/>
    </source>
</evidence>
<organism evidence="2">
    <name type="scientific">Rhizophagus irregularis (strain DAOM 181602 / DAOM 197198 / MUCL 43194)</name>
    <name type="common">Arbuscular mycorrhizal fungus</name>
    <name type="synonym">Glomus intraradices</name>
    <dbReference type="NCBI Taxonomy" id="747089"/>
    <lineage>
        <taxon>Eukaryota</taxon>
        <taxon>Fungi</taxon>
        <taxon>Fungi incertae sedis</taxon>
        <taxon>Mucoromycota</taxon>
        <taxon>Glomeromycotina</taxon>
        <taxon>Glomeromycetes</taxon>
        <taxon>Glomerales</taxon>
        <taxon>Glomeraceae</taxon>
        <taxon>Rhizophagus</taxon>
    </lineage>
</organism>